<dbReference type="GO" id="GO:0110031">
    <property type="term" value="P:negative regulation of G2/MI transition of meiotic cell cycle"/>
    <property type="evidence" value="ECO:0007669"/>
    <property type="project" value="TreeGrafter"/>
</dbReference>
<dbReference type="AlphaFoldDB" id="J4HUP5"/>
<feature type="region of interest" description="Disordered" evidence="7">
    <location>
        <begin position="162"/>
        <end position="185"/>
    </location>
</feature>
<feature type="compositionally biased region" description="Basic and acidic residues" evidence="7">
    <location>
        <begin position="472"/>
        <end position="481"/>
    </location>
</feature>
<dbReference type="InParanoid" id="J4HUP5"/>
<dbReference type="GO" id="GO:0005737">
    <property type="term" value="C:cytoplasm"/>
    <property type="evidence" value="ECO:0007669"/>
    <property type="project" value="TreeGrafter"/>
</dbReference>
<evidence type="ECO:0000313" key="10">
    <source>
        <dbReference type="Proteomes" id="UP000006352"/>
    </source>
</evidence>
<dbReference type="RefSeq" id="XP_012179555.1">
    <property type="nucleotide sequence ID" value="XM_012324165.1"/>
</dbReference>
<evidence type="ECO:0000256" key="1">
    <source>
        <dbReference type="ARBA" id="ARBA00022679"/>
    </source>
</evidence>
<feature type="compositionally biased region" description="Polar residues" evidence="7">
    <location>
        <begin position="22"/>
        <end position="32"/>
    </location>
</feature>
<dbReference type="InterPro" id="IPR000719">
    <property type="entry name" value="Prot_kinase_dom"/>
</dbReference>
<dbReference type="Gene3D" id="1.10.510.10">
    <property type="entry name" value="Transferase(Phosphotransferase) domain 1"/>
    <property type="match status" value="1"/>
</dbReference>
<evidence type="ECO:0000256" key="7">
    <source>
        <dbReference type="SAM" id="MobiDB-lite"/>
    </source>
</evidence>
<dbReference type="InterPro" id="IPR011009">
    <property type="entry name" value="Kinase-like_dom_sf"/>
</dbReference>
<keyword evidence="3" id="KW-0418">Kinase</keyword>
<dbReference type="SMART" id="SM00220">
    <property type="entry name" value="S_TKc"/>
    <property type="match status" value="1"/>
</dbReference>
<dbReference type="Gene3D" id="3.30.200.20">
    <property type="entry name" value="Phosphorylase Kinase, domain 1"/>
    <property type="match status" value="1"/>
</dbReference>
<proteinExistence type="inferred from homology"/>
<organism evidence="9 10">
    <name type="scientific">Fibroporia radiculosa</name>
    <dbReference type="NCBI Taxonomy" id="599839"/>
    <lineage>
        <taxon>Eukaryota</taxon>
        <taxon>Fungi</taxon>
        <taxon>Dikarya</taxon>
        <taxon>Basidiomycota</taxon>
        <taxon>Agaricomycotina</taxon>
        <taxon>Agaricomycetes</taxon>
        <taxon>Polyporales</taxon>
        <taxon>Fibroporiaceae</taxon>
        <taxon>Fibroporia</taxon>
    </lineage>
</organism>
<feature type="region of interest" description="Disordered" evidence="7">
    <location>
        <begin position="769"/>
        <end position="832"/>
    </location>
</feature>
<keyword evidence="4 6" id="KW-0067">ATP-binding</keyword>
<gene>
    <name evidence="9" type="ORF">FIBRA_02302</name>
</gene>
<feature type="compositionally biased region" description="Low complexity" evidence="7">
    <location>
        <begin position="801"/>
        <end position="815"/>
    </location>
</feature>
<dbReference type="InterPro" id="IPR050339">
    <property type="entry name" value="CC_SR_Kinase"/>
</dbReference>
<dbReference type="EMBL" id="HE796975">
    <property type="protein sequence ID" value="CCM00272.1"/>
    <property type="molecule type" value="Genomic_DNA"/>
</dbReference>
<dbReference type="PANTHER" id="PTHR11042">
    <property type="entry name" value="EUKARYOTIC TRANSLATION INITIATION FACTOR 2-ALPHA KINASE EIF2-ALPHA KINASE -RELATED"/>
    <property type="match status" value="1"/>
</dbReference>
<feature type="binding site" evidence="6">
    <location>
        <position position="977"/>
    </location>
    <ligand>
        <name>ATP</name>
        <dbReference type="ChEBI" id="CHEBI:30616"/>
    </ligand>
</feature>
<evidence type="ECO:0000256" key="2">
    <source>
        <dbReference type="ARBA" id="ARBA00022741"/>
    </source>
</evidence>
<sequence>MLASTPNREYVSFRATKRDHSVSPSCRTSFGLQTPPRFPTTSLSPMFTPPLRRHDPPSAEPMDMDDVFSSPPCPTSYTYKSPKTRSTHLRLHADIDNDEEDGNSSLLAPSSSFSLSRSLVPPTSPFPPRTPLRTPVRQSSRLLGTPDRPALSVKPLNFLAPSSSSHAAGVKRKPAPNTCVTPSRDRTLTPLTVTSAATRRQDDSSAVSFDRLAPLPAPRFNIRTPQTGVEAELHLKKQAETMTMLKISDMHCSDESGYDTGPDSRGVDDQGQMSLFETVDPPAVPSTVMKAKRSARAVPKTPALEVFIRKGQVNNEEVAEAISPGGHITKRRARSRPVSAELLESAQSTPAEFENKAKAIPRIHESKSASSVAFPSVRARRTSGSSTSSETGSPIPRQRLPPGPVQRIRTQSHASQGRMPLSRVTSSGSATMFFGPSIPNNKKSTNKASPRSTLNTSSGPSRGTVNAATRQTPERGLDQRSRISNRHSYAAQNTSSPLWEWADRALSSPLSSPNSRKRLEDSSDDEDFFFGGPPDTSFAFSLTQGTPSPKKKQKRDTPSPLPKKFRPRDSGIALDSSDDDSGLNLFKRGDLFMPPMPRASTSVSTVNSEEDRALVTPVFAPSPASGWPSVNVHLSSDDFEDSAAAFIIRTLQAGAAKTTQVDEQKRVPGTPVKKVKTAYLAERPWQSAVASRIGFPGFDDDLPPEGGKKAKGKPRKSLPAAFPLLGKENRAAGKGLGKGGLGKLAMDADIDGEDEDTSPIARKNQKYEGLGLGRPVGAPPAFARPSGDEKSAKTHWLMRRSSSGAFSSGGETAGSNAVTPTRNSVREWGLPPPRIPVPISPLKNVVDVSGDRLSPGSTSSASTALNSPTIDASIRHFRHGASAHPQPTPVRPPIFVRPQTHAHPARLPLGHTSPPRVGMRGRLSLPTGEERPGRFGRDFVEVDELGTGEFGRVMKVRYKEGVPVIRGKEGEYYAVKKSKRFEGAKHRLRLREEVDILAHLSARGGHANVLAHIDSWEEEETLYIRTELCSLGNFAHFLTAYGRAYPKLDEGRVWRVLAELSGGLHFIHDAGVIHLDLKPANIFITNSGRLRIGDFGMASLWPRPAPLSESLGGSAFEREGDKLYLAPEVLQGRYGKAADVFSLGMTMLETATNVVVPDQGESWHRLRREDFSQVDSGLASLSADLRQLLRSMMRTEPAQRAHIGLVATNPVVLRARAAMEGVRAAEGDVFAASPLGAGGKEFLEDILHRGGWDSDEMDLRL</sequence>
<keyword evidence="10" id="KW-1185">Reference proteome</keyword>
<feature type="compositionally biased region" description="Polar residues" evidence="7">
    <location>
        <begin position="486"/>
        <end position="495"/>
    </location>
</feature>
<feature type="compositionally biased region" description="Low complexity" evidence="7">
    <location>
        <begin position="104"/>
        <end position="121"/>
    </location>
</feature>
<dbReference type="OrthoDB" id="5337378at2759"/>
<feature type="region of interest" description="Disordered" evidence="7">
    <location>
        <begin position="904"/>
        <end position="934"/>
    </location>
</feature>
<reference evidence="9 10" key="1">
    <citation type="journal article" date="2012" name="Appl. Environ. Microbiol.">
        <title>Short-read sequencing for genomic analysis of the brown rot fungus Fibroporia radiculosa.</title>
        <authorList>
            <person name="Tang J.D."/>
            <person name="Perkins A.D."/>
            <person name="Sonstegard T.S."/>
            <person name="Schroeder S.G."/>
            <person name="Burgess S.C."/>
            <person name="Diehl S.V."/>
        </authorList>
    </citation>
    <scope>NUCLEOTIDE SEQUENCE [LARGE SCALE GENOMIC DNA]</scope>
    <source>
        <strain evidence="9 10">TFFH 294</strain>
    </source>
</reference>
<dbReference type="PROSITE" id="PS50011">
    <property type="entry name" value="PROTEIN_KINASE_DOM"/>
    <property type="match status" value="1"/>
</dbReference>
<dbReference type="GO" id="GO:0005634">
    <property type="term" value="C:nucleus"/>
    <property type="evidence" value="ECO:0007669"/>
    <property type="project" value="TreeGrafter"/>
</dbReference>
<comment type="similarity">
    <text evidence="5">Belongs to the protein kinase superfamily. Ser/Thr protein kinase family. GCN2 subfamily.</text>
</comment>
<dbReference type="GeneID" id="24095183"/>
<feature type="compositionally biased region" description="Polar residues" evidence="7">
    <location>
        <begin position="438"/>
        <end position="471"/>
    </location>
</feature>
<feature type="compositionally biased region" description="Polar residues" evidence="7">
    <location>
        <begin position="538"/>
        <end position="547"/>
    </location>
</feature>
<dbReference type="SUPFAM" id="SSF56112">
    <property type="entry name" value="Protein kinase-like (PK-like)"/>
    <property type="match status" value="1"/>
</dbReference>
<dbReference type="PANTHER" id="PTHR11042:SF190">
    <property type="entry name" value="MITOSIS INHIBITOR PROTEIN KINASE MIK1"/>
    <property type="match status" value="1"/>
</dbReference>
<accession>J4HUP5</accession>
<feature type="compositionally biased region" description="Basic and acidic residues" evidence="7">
    <location>
        <begin position="353"/>
        <end position="367"/>
    </location>
</feature>
<feature type="domain" description="Protein kinase" evidence="8">
    <location>
        <begin position="939"/>
        <end position="1212"/>
    </location>
</feature>
<evidence type="ECO:0000259" key="8">
    <source>
        <dbReference type="PROSITE" id="PS50011"/>
    </source>
</evidence>
<feature type="region of interest" description="Disordered" evidence="7">
    <location>
        <begin position="324"/>
        <end position="495"/>
    </location>
</feature>
<dbReference type="PROSITE" id="PS00107">
    <property type="entry name" value="PROTEIN_KINASE_ATP"/>
    <property type="match status" value="1"/>
</dbReference>
<feature type="region of interest" description="Disordered" evidence="7">
    <location>
        <begin position="15"/>
        <end position="149"/>
    </location>
</feature>
<dbReference type="InterPro" id="IPR008271">
    <property type="entry name" value="Ser/Thr_kinase_AS"/>
</dbReference>
<dbReference type="PROSITE" id="PS00108">
    <property type="entry name" value="PROTEIN_KINASE_ST"/>
    <property type="match status" value="1"/>
</dbReference>
<dbReference type="Pfam" id="PF00069">
    <property type="entry name" value="Pkinase"/>
    <property type="match status" value="1"/>
</dbReference>
<keyword evidence="2 6" id="KW-0547">Nucleotide-binding</keyword>
<feature type="compositionally biased region" description="Low complexity" evidence="7">
    <location>
        <begin position="382"/>
        <end position="393"/>
    </location>
</feature>
<name>J4HUP5_9APHY</name>
<evidence type="ECO:0000256" key="3">
    <source>
        <dbReference type="ARBA" id="ARBA00022777"/>
    </source>
</evidence>
<dbReference type="STRING" id="599839.J4HUP5"/>
<evidence type="ECO:0000313" key="9">
    <source>
        <dbReference type="EMBL" id="CCM00272.1"/>
    </source>
</evidence>
<dbReference type="HOGENOM" id="CLU_010670_0_0_1"/>
<evidence type="ECO:0000256" key="6">
    <source>
        <dbReference type="PROSITE-ProRule" id="PRU10141"/>
    </source>
</evidence>
<protein>
    <recommendedName>
        <fullName evidence="8">Protein kinase domain-containing protein</fullName>
    </recommendedName>
</protein>
<feature type="region of interest" description="Disordered" evidence="7">
    <location>
        <begin position="507"/>
        <end position="579"/>
    </location>
</feature>
<dbReference type="Proteomes" id="UP000006352">
    <property type="component" value="Unassembled WGS sequence"/>
</dbReference>
<dbReference type="InterPro" id="IPR017441">
    <property type="entry name" value="Protein_kinase_ATP_BS"/>
</dbReference>
<feature type="region of interest" description="Disordered" evidence="7">
    <location>
        <begin position="696"/>
        <end position="726"/>
    </location>
</feature>
<keyword evidence="1" id="KW-0808">Transferase</keyword>
<evidence type="ECO:0000256" key="5">
    <source>
        <dbReference type="ARBA" id="ARBA00037982"/>
    </source>
</evidence>
<dbReference type="GO" id="GO:0004713">
    <property type="term" value="F:protein tyrosine kinase activity"/>
    <property type="evidence" value="ECO:0007669"/>
    <property type="project" value="TreeGrafter"/>
</dbReference>
<evidence type="ECO:0000256" key="4">
    <source>
        <dbReference type="ARBA" id="ARBA00022840"/>
    </source>
</evidence>
<dbReference type="GO" id="GO:0005524">
    <property type="term" value="F:ATP binding"/>
    <property type="evidence" value="ECO:0007669"/>
    <property type="project" value="UniProtKB-UniRule"/>
</dbReference>